<dbReference type="AlphaFoldDB" id="A0A0L7QRI3"/>
<protein>
    <submittedName>
        <fullName evidence="1">Uncharacterized protein</fullName>
    </submittedName>
</protein>
<proteinExistence type="predicted"/>
<gene>
    <name evidence="1" type="ORF">WH47_06598</name>
</gene>
<name>A0A0L7QRI3_9HYME</name>
<sequence>MYTPACKPNRIVELLPGLPYDRSNGTPPAALDSASLIWFTEEMASRSLFEAVVMSSDVKRDCVASVEEFSCKSETCWCRPLTTIA</sequence>
<reference evidence="1 2" key="1">
    <citation type="submission" date="2015-07" db="EMBL/GenBank/DDBJ databases">
        <title>The genome of Habropoda laboriosa.</title>
        <authorList>
            <person name="Pan H."/>
            <person name="Kapheim K."/>
        </authorList>
    </citation>
    <scope>NUCLEOTIDE SEQUENCE [LARGE SCALE GENOMIC DNA]</scope>
    <source>
        <strain evidence="1">0110345459</strain>
    </source>
</reference>
<evidence type="ECO:0000313" key="1">
    <source>
        <dbReference type="EMBL" id="KOC61164.1"/>
    </source>
</evidence>
<dbReference type="Proteomes" id="UP000053825">
    <property type="component" value="Unassembled WGS sequence"/>
</dbReference>
<evidence type="ECO:0000313" key="2">
    <source>
        <dbReference type="Proteomes" id="UP000053825"/>
    </source>
</evidence>
<accession>A0A0L7QRI3</accession>
<organism evidence="1 2">
    <name type="scientific">Habropoda laboriosa</name>
    <dbReference type="NCBI Taxonomy" id="597456"/>
    <lineage>
        <taxon>Eukaryota</taxon>
        <taxon>Metazoa</taxon>
        <taxon>Ecdysozoa</taxon>
        <taxon>Arthropoda</taxon>
        <taxon>Hexapoda</taxon>
        <taxon>Insecta</taxon>
        <taxon>Pterygota</taxon>
        <taxon>Neoptera</taxon>
        <taxon>Endopterygota</taxon>
        <taxon>Hymenoptera</taxon>
        <taxon>Apocrita</taxon>
        <taxon>Aculeata</taxon>
        <taxon>Apoidea</taxon>
        <taxon>Anthophila</taxon>
        <taxon>Apidae</taxon>
        <taxon>Habropoda</taxon>
    </lineage>
</organism>
<keyword evidence="2" id="KW-1185">Reference proteome</keyword>
<dbReference type="EMBL" id="KQ414782">
    <property type="protein sequence ID" value="KOC61164.1"/>
    <property type="molecule type" value="Genomic_DNA"/>
</dbReference>